<name>A0A0A9YLD6_LYGHE</name>
<gene>
    <name evidence="2" type="primary">ttc37_0</name>
    <name evidence="2" type="ORF">CM83_18011</name>
</gene>
<dbReference type="EMBL" id="GBHO01010625">
    <property type="protein sequence ID" value="JAG32979.1"/>
    <property type="molecule type" value="Transcribed_RNA"/>
</dbReference>
<reference evidence="2" key="1">
    <citation type="journal article" date="2014" name="PLoS ONE">
        <title>Transcriptome-Based Identification of ABC Transporters in the Western Tarnished Plant Bug Lygus hesperus.</title>
        <authorList>
            <person name="Hull J.J."/>
            <person name="Chaney K."/>
            <person name="Geib S.M."/>
            <person name="Fabrick J.A."/>
            <person name="Brent C.S."/>
            <person name="Walsh D."/>
            <person name="Lavine L.C."/>
        </authorList>
    </citation>
    <scope>NUCLEOTIDE SEQUENCE</scope>
</reference>
<proteinExistence type="predicted"/>
<protein>
    <submittedName>
        <fullName evidence="2">Tetratricopeptide repeat protein 37</fullName>
    </submittedName>
</protein>
<reference evidence="2" key="2">
    <citation type="submission" date="2014-07" db="EMBL/GenBank/DDBJ databases">
        <authorList>
            <person name="Hull J."/>
        </authorList>
    </citation>
    <scope>NUCLEOTIDE SEQUENCE</scope>
</reference>
<dbReference type="AlphaFoldDB" id="A0A0A9YLD6"/>
<accession>A0A0A9YLD6</accession>
<evidence type="ECO:0000256" key="1">
    <source>
        <dbReference type="SAM" id="MobiDB-lite"/>
    </source>
</evidence>
<evidence type="ECO:0000313" key="2">
    <source>
        <dbReference type="EMBL" id="JAG32979.1"/>
    </source>
</evidence>
<feature type="region of interest" description="Disordered" evidence="1">
    <location>
        <begin position="97"/>
        <end position="116"/>
    </location>
</feature>
<feature type="compositionally biased region" description="Basic and acidic residues" evidence="1">
    <location>
        <begin position="106"/>
        <end position="116"/>
    </location>
</feature>
<organism evidence="2">
    <name type="scientific">Lygus hesperus</name>
    <name type="common">Western plant bug</name>
    <dbReference type="NCBI Taxonomy" id="30085"/>
    <lineage>
        <taxon>Eukaryota</taxon>
        <taxon>Metazoa</taxon>
        <taxon>Ecdysozoa</taxon>
        <taxon>Arthropoda</taxon>
        <taxon>Hexapoda</taxon>
        <taxon>Insecta</taxon>
        <taxon>Pterygota</taxon>
        <taxon>Neoptera</taxon>
        <taxon>Paraneoptera</taxon>
        <taxon>Hemiptera</taxon>
        <taxon>Heteroptera</taxon>
        <taxon>Panheteroptera</taxon>
        <taxon>Cimicomorpha</taxon>
        <taxon>Miridae</taxon>
        <taxon>Mirini</taxon>
        <taxon>Lygus</taxon>
    </lineage>
</organism>
<sequence>MVFFQMSSLAERLNKEGALSSFMKMSELTIDRKYPIYSIRREQRVFGTNVEVDVMVEGCLNTISLPKRYQTLITDEEMKSYKSGDMSVMYLGMLGSGGRGGGGRGRWTEKIEEKEE</sequence>
<feature type="non-terminal residue" evidence="2">
    <location>
        <position position="116"/>
    </location>
</feature>